<dbReference type="InterPro" id="IPR016125">
    <property type="entry name" value="Peptidase_C15-like"/>
</dbReference>
<proteinExistence type="inferred from homology"/>
<dbReference type="PANTHER" id="PTHR23402">
    <property type="entry name" value="PROTEASE FAMILY C15 PYROGLUTAMYL-PEPTIDASE I-RELATED"/>
    <property type="match status" value="1"/>
</dbReference>
<name>A0AAW0X7L6_CHEQU</name>
<dbReference type="PRINTS" id="PR00706">
    <property type="entry name" value="PYROGLUPTASE"/>
</dbReference>
<evidence type="ECO:0000313" key="7">
    <source>
        <dbReference type="Proteomes" id="UP001445076"/>
    </source>
</evidence>
<dbReference type="PANTHER" id="PTHR23402:SF1">
    <property type="entry name" value="PYROGLUTAMYL-PEPTIDASE I"/>
    <property type="match status" value="1"/>
</dbReference>
<dbReference type="InterPro" id="IPR000816">
    <property type="entry name" value="Peptidase_C15"/>
</dbReference>
<dbReference type="GO" id="GO:0005829">
    <property type="term" value="C:cytosol"/>
    <property type="evidence" value="ECO:0007669"/>
    <property type="project" value="InterPro"/>
</dbReference>
<protein>
    <submittedName>
        <fullName evidence="6">Uncharacterized protein</fullName>
    </submittedName>
</protein>
<dbReference type="GO" id="GO:0016920">
    <property type="term" value="F:pyroglutamyl-peptidase activity"/>
    <property type="evidence" value="ECO:0007669"/>
    <property type="project" value="InterPro"/>
</dbReference>
<dbReference type="Pfam" id="PF01470">
    <property type="entry name" value="Peptidase_C15"/>
    <property type="match status" value="1"/>
</dbReference>
<keyword evidence="4" id="KW-0378">Hydrolase</keyword>
<comment type="similarity">
    <text evidence="1">Belongs to the peptidase C15 family.</text>
</comment>
<reference evidence="6 7" key="1">
    <citation type="journal article" date="2024" name="BMC Genomics">
        <title>Genome assembly of redclaw crayfish (Cherax quadricarinatus) provides insights into its immune adaptation and hypoxia tolerance.</title>
        <authorList>
            <person name="Liu Z."/>
            <person name="Zheng J."/>
            <person name="Li H."/>
            <person name="Fang K."/>
            <person name="Wang S."/>
            <person name="He J."/>
            <person name="Zhou D."/>
            <person name="Weng S."/>
            <person name="Chi M."/>
            <person name="Gu Z."/>
            <person name="He J."/>
            <person name="Li F."/>
            <person name="Wang M."/>
        </authorList>
    </citation>
    <scope>NUCLEOTIDE SEQUENCE [LARGE SCALE GENOMIC DNA]</scope>
    <source>
        <strain evidence="6">ZL_2023a</strain>
    </source>
</reference>
<feature type="non-terminal residue" evidence="6">
    <location>
        <position position="1"/>
    </location>
</feature>
<evidence type="ECO:0000256" key="1">
    <source>
        <dbReference type="ARBA" id="ARBA00006641"/>
    </source>
</evidence>
<dbReference type="PIRSF" id="PIRSF015592">
    <property type="entry name" value="Prld-crbxl_pptds"/>
    <property type="match status" value="1"/>
</dbReference>
<keyword evidence="5" id="KW-0788">Thiol protease</keyword>
<reference evidence="6" key="2">
    <citation type="submission" date="2024-01" db="EMBL/GenBank/DDBJ databases">
        <authorList>
            <person name="He J."/>
            <person name="Wang M."/>
            <person name="Zheng J."/>
            <person name="Liu Z."/>
        </authorList>
    </citation>
    <scope>NUCLEOTIDE SEQUENCE</scope>
    <source>
        <strain evidence="6">ZL_2023a</strain>
        <tissue evidence="6">Muscle</tissue>
    </source>
</reference>
<organism evidence="6 7">
    <name type="scientific">Cherax quadricarinatus</name>
    <name type="common">Australian red claw crayfish</name>
    <dbReference type="NCBI Taxonomy" id="27406"/>
    <lineage>
        <taxon>Eukaryota</taxon>
        <taxon>Metazoa</taxon>
        <taxon>Ecdysozoa</taxon>
        <taxon>Arthropoda</taxon>
        <taxon>Crustacea</taxon>
        <taxon>Multicrustacea</taxon>
        <taxon>Malacostraca</taxon>
        <taxon>Eumalacostraca</taxon>
        <taxon>Eucarida</taxon>
        <taxon>Decapoda</taxon>
        <taxon>Pleocyemata</taxon>
        <taxon>Astacidea</taxon>
        <taxon>Parastacoidea</taxon>
        <taxon>Parastacidae</taxon>
        <taxon>Cherax</taxon>
    </lineage>
</organism>
<dbReference type="GO" id="GO:0006508">
    <property type="term" value="P:proteolysis"/>
    <property type="evidence" value="ECO:0007669"/>
    <property type="project" value="UniProtKB-KW"/>
</dbReference>
<dbReference type="EMBL" id="JARKIK010000035">
    <property type="protein sequence ID" value="KAK8739957.1"/>
    <property type="molecule type" value="Genomic_DNA"/>
</dbReference>
<evidence type="ECO:0000256" key="3">
    <source>
        <dbReference type="ARBA" id="ARBA00022670"/>
    </source>
</evidence>
<dbReference type="Gene3D" id="3.40.630.20">
    <property type="entry name" value="Peptidase C15, pyroglutamyl peptidase I-like"/>
    <property type="match status" value="1"/>
</dbReference>
<gene>
    <name evidence="6" type="ORF">OTU49_003284</name>
</gene>
<accession>A0AAW0X7L6</accession>
<dbReference type="InterPro" id="IPR036440">
    <property type="entry name" value="Peptidase_C15-like_sf"/>
</dbReference>
<dbReference type="EMBL" id="JARKIK010000035">
    <property type="protein sequence ID" value="KAK8739956.1"/>
    <property type="molecule type" value="Genomic_DNA"/>
</dbReference>
<dbReference type="Proteomes" id="UP001445076">
    <property type="component" value="Unassembled WGS sequence"/>
</dbReference>
<comment type="caution">
    <text evidence="6">The sequence shown here is derived from an EMBL/GenBank/DDBJ whole genome shotgun (WGS) entry which is preliminary data.</text>
</comment>
<evidence type="ECO:0000256" key="5">
    <source>
        <dbReference type="ARBA" id="ARBA00022807"/>
    </source>
</evidence>
<evidence type="ECO:0000256" key="4">
    <source>
        <dbReference type="ARBA" id="ARBA00022801"/>
    </source>
</evidence>
<evidence type="ECO:0000313" key="6">
    <source>
        <dbReference type="EMBL" id="KAK8739957.1"/>
    </source>
</evidence>
<dbReference type="AlphaFoldDB" id="A0AAW0X7L6"/>
<keyword evidence="7" id="KW-1185">Reference proteome</keyword>
<dbReference type="SUPFAM" id="SSF53182">
    <property type="entry name" value="Pyrrolidone carboxyl peptidase (pyroglutamate aminopeptidase)"/>
    <property type="match status" value="1"/>
</dbReference>
<keyword evidence="2" id="KW-0963">Cytoplasm</keyword>
<sequence>DVIHQDQLTCAITLLYTEDMGGLISLITGDSSLPSEDKLPVIYITGFSKFWNFPVNSSEEALKKLQELNLDKRLKCRIVIEILSVSYKDINSIIPKKWEELKPKLVIHVGMKNNTDKLMLEQMAHNTGYQYFDNHRMLPKNNICIPGGEEVIESGICMKMASQAINENGTLKSDRSTNAGRFICEYVYYLSLHQDRLRSAFIHVPPIEENLSASDIATGLAVAVEALYQQVLELDCK</sequence>
<evidence type="ECO:0000256" key="2">
    <source>
        <dbReference type="ARBA" id="ARBA00022490"/>
    </source>
</evidence>
<keyword evidence="3" id="KW-0645">Protease</keyword>